<keyword evidence="2" id="KW-1185">Reference proteome</keyword>
<reference evidence="1" key="1">
    <citation type="submission" date="2023-07" db="EMBL/GenBank/DDBJ databases">
        <title>Chromosome-level genome assembly of Artemia franciscana.</title>
        <authorList>
            <person name="Jo E."/>
        </authorList>
    </citation>
    <scope>NUCLEOTIDE SEQUENCE</scope>
    <source>
        <tissue evidence="1">Whole body</tissue>
    </source>
</reference>
<proteinExistence type="predicted"/>
<dbReference type="AlphaFoldDB" id="A0AA88IC14"/>
<evidence type="ECO:0000313" key="1">
    <source>
        <dbReference type="EMBL" id="KAK2719122.1"/>
    </source>
</evidence>
<dbReference type="EMBL" id="JAVRJZ010000008">
    <property type="protein sequence ID" value="KAK2719122.1"/>
    <property type="molecule type" value="Genomic_DNA"/>
</dbReference>
<comment type="caution">
    <text evidence="1">The sequence shown here is derived from an EMBL/GenBank/DDBJ whole genome shotgun (WGS) entry which is preliminary data.</text>
</comment>
<protein>
    <recommendedName>
        <fullName evidence="3">DUF4371 domain-containing protein</fullName>
    </recommendedName>
</protein>
<organism evidence="1 2">
    <name type="scientific">Artemia franciscana</name>
    <name type="common">Brine shrimp</name>
    <name type="synonym">Artemia sanfranciscana</name>
    <dbReference type="NCBI Taxonomy" id="6661"/>
    <lineage>
        <taxon>Eukaryota</taxon>
        <taxon>Metazoa</taxon>
        <taxon>Ecdysozoa</taxon>
        <taxon>Arthropoda</taxon>
        <taxon>Crustacea</taxon>
        <taxon>Branchiopoda</taxon>
        <taxon>Anostraca</taxon>
        <taxon>Artemiidae</taxon>
        <taxon>Artemia</taxon>
    </lineage>
</organism>
<dbReference type="PANTHER" id="PTHR11697">
    <property type="entry name" value="GENERAL TRANSCRIPTION FACTOR 2-RELATED ZINC FINGER PROTEIN"/>
    <property type="match status" value="1"/>
</dbReference>
<dbReference type="PANTHER" id="PTHR11697:SF230">
    <property type="entry name" value="ZINC FINGER, MYM DOMAIN CONTAINING 1"/>
    <property type="match status" value="1"/>
</dbReference>
<accession>A0AA88IC14</accession>
<dbReference type="Proteomes" id="UP001187531">
    <property type="component" value="Unassembled WGS sequence"/>
</dbReference>
<evidence type="ECO:0000313" key="2">
    <source>
        <dbReference type="Proteomes" id="UP001187531"/>
    </source>
</evidence>
<name>A0AA88IC14_ARTSF</name>
<sequence length="426" mass="48250">MRDDEYFRVLYGKSKEMAINVGADLSETSALSSAIPVKSKRREFYEVLDRVLNEFEERFSVQLPVLEATRCLNPKSKDFMDSDLLLVIATYFDQAGIDTMQLKCQALIARAFVSQLPQKPANALDVFERLGGLKEAYSELLKVFKAIETEAAESVASCLSKEREKEILENRQYVKALLKTTALLGRQGLAFRGHDEGESSANQGNFVETVHLLTEINPDLMKNSRKAYGHYMSHDATKKELRKMRDDEYFRVLYGKSKEMAINVGADLSETSALSSAIPVKSKRVQKISGRLRDYLTTTTIGKHNIDSESTTTEDKMRREFYEVLDRVLNEFEERFSVQLPVLEATRCLNPKSKDFMDSDLLLVIATYFDQAGIDTMQLKCQALIARAFVSQLPQKPANALDVFERLGGLKEAYSELLKVCFKSII</sequence>
<evidence type="ECO:0008006" key="3">
    <source>
        <dbReference type="Google" id="ProtNLM"/>
    </source>
</evidence>
<gene>
    <name evidence="1" type="ORF">QYM36_004823</name>
</gene>
<dbReference type="InterPro" id="IPR055298">
    <property type="entry name" value="AtLOH3-like"/>
</dbReference>